<gene>
    <name evidence="5" type="ORF">TPAB3V08_LOCUS7915</name>
</gene>
<dbReference type="InterPro" id="IPR050821">
    <property type="entry name" value="Cytosolic_carboxypeptidase"/>
</dbReference>
<dbReference type="SUPFAM" id="SSF53187">
    <property type="entry name" value="Zn-dependent exopeptidases"/>
    <property type="match status" value="1"/>
</dbReference>
<dbReference type="Gene3D" id="3.40.630.10">
    <property type="entry name" value="Zn peptidases"/>
    <property type="match status" value="1"/>
</dbReference>
<dbReference type="InterPro" id="IPR000834">
    <property type="entry name" value="Peptidase_M14"/>
</dbReference>
<evidence type="ECO:0000256" key="3">
    <source>
        <dbReference type="PROSITE-ProRule" id="PRU01379"/>
    </source>
</evidence>
<proteinExistence type="inferred from homology"/>
<evidence type="ECO:0000313" key="6">
    <source>
        <dbReference type="Proteomes" id="UP001153148"/>
    </source>
</evidence>
<accession>A0ABN7NZ21</accession>
<organism evidence="5 6">
    <name type="scientific">Timema podura</name>
    <name type="common">Walking stick</name>
    <dbReference type="NCBI Taxonomy" id="61482"/>
    <lineage>
        <taxon>Eukaryota</taxon>
        <taxon>Metazoa</taxon>
        <taxon>Ecdysozoa</taxon>
        <taxon>Arthropoda</taxon>
        <taxon>Hexapoda</taxon>
        <taxon>Insecta</taxon>
        <taxon>Pterygota</taxon>
        <taxon>Neoptera</taxon>
        <taxon>Polyneoptera</taxon>
        <taxon>Phasmatodea</taxon>
        <taxon>Timematodea</taxon>
        <taxon>Timematoidea</taxon>
        <taxon>Timematidae</taxon>
        <taxon>Timema</taxon>
    </lineage>
</organism>
<dbReference type="PANTHER" id="PTHR12756">
    <property type="entry name" value="CYTOSOLIC CARBOXYPEPTIDASE"/>
    <property type="match status" value="1"/>
</dbReference>
<protein>
    <recommendedName>
        <fullName evidence="4">Peptidase M14 domain-containing protein</fullName>
    </recommendedName>
</protein>
<dbReference type="Proteomes" id="UP001153148">
    <property type="component" value="Unassembled WGS sequence"/>
</dbReference>
<evidence type="ECO:0000256" key="2">
    <source>
        <dbReference type="ARBA" id="ARBA00005988"/>
    </source>
</evidence>
<dbReference type="PROSITE" id="PS52035">
    <property type="entry name" value="PEPTIDASE_M14"/>
    <property type="match status" value="1"/>
</dbReference>
<evidence type="ECO:0000313" key="5">
    <source>
        <dbReference type="EMBL" id="CAG2060960.1"/>
    </source>
</evidence>
<evidence type="ECO:0000256" key="1">
    <source>
        <dbReference type="ARBA" id="ARBA00001947"/>
    </source>
</evidence>
<dbReference type="PANTHER" id="PTHR12756:SF9">
    <property type="entry name" value="CYTOSOLIC CARBOXYPEPTIDASE 6"/>
    <property type="match status" value="1"/>
</dbReference>
<comment type="cofactor">
    <cofactor evidence="1">
        <name>Zn(2+)</name>
        <dbReference type="ChEBI" id="CHEBI:29105"/>
    </cofactor>
</comment>
<evidence type="ECO:0000259" key="4">
    <source>
        <dbReference type="PROSITE" id="PS52035"/>
    </source>
</evidence>
<comment type="caution">
    <text evidence="3">Lacks conserved residue(s) required for the propagation of feature annotation.</text>
</comment>
<comment type="similarity">
    <text evidence="2 3">Belongs to the peptidase M14 family.</text>
</comment>
<sequence>MGFDLNRTWHQISRWAHPTLHAVHTMLTELDQIKDVELDFVLDLHAHSSLLGVFVYGNTYDDVYSTASSSAGHDGLSHATSSHRHVINYSLFAPLTLPLLDSCQSLPSL</sequence>
<name>A0ABN7NZ21_TIMPD</name>
<keyword evidence="6" id="KW-1185">Reference proteome</keyword>
<dbReference type="EMBL" id="CAJPIN010014150">
    <property type="protein sequence ID" value="CAG2060960.1"/>
    <property type="molecule type" value="Genomic_DNA"/>
</dbReference>
<comment type="caution">
    <text evidence="5">The sequence shown here is derived from an EMBL/GenBank/DDBJ whole genome shotgun (WGS) entry which is preliminary data.</text>
</comment>
<feature type="domain" description="Peptidase M14" evidence="4">
    <location>
        <begin position="1"/>
        <end position="109"/>
    </location>
</feature>
<reference evidence="5" key="1">
    <citation type="submission" date="2021-03" db="EMBL/GenBank/DDBJ databases">
        <authorList>
            <person name="Tran Van P."/>
        </authorList>
    </citation>
    <scope>NUCLEOTIDE SEQUENCE</scope>
</reference>